<evidence type="ECO:0000313" key="1">
    <source>
        <dbReference type="EMBL" id="KZZ97550.1"/>
    </source>
</evidence>
<comment type="caution">
    <text evidence="1">The sequence shown here is derived from an EMBL/GenBank/DDBJ whole genome shotgun (WGS) entry which is preliminary data.</text>
</comment>
<organism evidence="1 2">
    <name type="scientific">Moelleriella libera RCEF 2490</name>
    <dbReference type="NCBI Taxonomy" id="1081109"/>
    <lineage>
        <taxon>Eukaryota</taxon>
        <taxon>Fungi</taxon>
        <taxon>Dikarya</taxon>
        <taxon>Ascomycota</taxon>
        <taxon>Pezizomycotina</taxon>
        <taxon>Sordariomycetes</taxon>
        <taxon>Hypocreomycetidae</taxon>
        <taxon>Hypocreales</taxon>
        <taxon>Clavicipitaceae</taxon>
        <taxon>Moelleriella</taxon>
    </lineage>
</organism>
<sequence length="277" mass="32016">MNKNAVLRLSSCVNVNLTGDCYCFDRRRTDDPPQEIWARRLQSPWGIHWRCEELSGKPQHSSAWSLMASCKSIFQDIVNMMARQCTVHIAHLATMDVVFSGQKSNPQMHQTYIDQCITTAFSETKDLDLMLRLPPSTYDDIARDLSRPDAPLPLVPLHQQTSPVVRWARVWPAIAALPRLRRLHLKLDHDSESSWLIVNEQAILLRPLFAFSAQPRVQIYLSLPEVTHEEPPVSSLRENTWVPVSLRLNRFPRQRFFPERRIDGSIGIVYEEDVRLI</sequence>
<proteinExistence type="predicted"/>
<protein>
    <submittedName>
        <fullName evidence="1">Uncharacterized protein</fullName>
    </submittedName>
</protein>
<reference evidence="1 2" key="1">
    <citation type="journal article" date="2016" name="Genome Biol. Evol.">
        <title>Divergent and convergent evolution of fungal pathogenicity.</title>
        <authorList>
            <person name="Shang Y."/>
            <person name="Xiao G."/>
            <person name="Zheng P."/>
            <person name="Cen K."/>
            <person name="Zhan S."/>
            <person name="Wang C."/>
        </authorList>
    </citation>
    <scope>NUCLEOTIDE SEQUENCE [LARGE SCALE GENOMIC DNA]</scope>
    <source>
        <strain evidence="1 2">RCEF 2490</strain>
    </source>
</reference>
<accession>A0A166PLB6</accession>
<keyword evidence="2" id="KW-1185">Reference proteome</keyword>
<dbReference type="Proteomes" id="UP000078544">
    <property type="component" value="Unassembled WGS sequence"/>
</dbReference>
<dbReference type="STRING" id="1081109.A0A166PLB6"/>
<name>A0A166PLB6_9HYPO</name>
<dbReference type="EMBL" id="AZGY01000006">
    <property type="protein sequence ID" value="KZZ97550.1"/>
    <property type="molecule type" value="Genomic_DNA"/>
</dbReference>
<dbReference type="OrthoDB" id="4757095at2759"/>
<dbReference type="AlphaFoldDB" id="A0A166PLB6"/>
<evidence type="ECO:0000313" key="2">
    <source>
        <dbReference type="Proteomes" id="UP000078544"/>
    </source>
</evidence>
<gene>
    <name evidence="1" type="ORF">AAL_03514</name>
</gene>